<dbReference type="Proteomes" id="UP000092461">
    <property type="component" value="Unassembled WGS sequence"/>
</dbReference>
<organism evidence="4 5">
    <name type="scientific">Lutzomyia longipalpis</name>
    <name type="common">Sand fly</name>
    <dbReference type="NCBI Taxonomy" id="7200"/>
    <lineage>
        <taxon>Eukaryota</taxon>
        <taxon>Metazoa</taxon>
        <taxon>Ecdysozoa</taxon>
        <taxon>Arthropoda</taxon>
        <taxon>Hexapoda</taxon>
        <taxon>Insecta</taxon>
        <taxon>Pterygota</taxon>
        <taxon>Neoptera</taxon>
        <taxon>Endopterygota</taxon>
        <taxon>Diptera</taxon>
        <taxon>Nematocera</taxon>
        <taxon>Psychodoidea</taxon>
        <taxon>Psychodidae</taxon>
        <taxon>Lutzomyia</taxon>
        <taxon>Lutzomyia</taxon>
    </lineage>
</organism>
<dbReference type="GO" id="GO:0005737">
    <property type="term" value="C:cytoplasm"/>
    <property type="evidence" value="ECO:0007669"/>
    <property type="project" value="InterPro"/>
</dbReference>
<keyword evidence="1" id="KW-0040">ANK repeat</keyword>
<dbReference type="PRINTS" id="PR00057">
    <property type="entry name" value="NFKBTNSCPFCT"/>
</dbReference>
<dbReference type="InterPro" id="IPR013783">
    <property type="entry name" value="Ig-like_fold"/>
</dbReference>
<dbReference type="EMBL" id="AJWK01006927">
    <property type="status" value="NOT_ANNOTATED_CDS"/>
    <property type="molecule type" value="Genomic_DNA"/>
</dbReference>
<name>A0A1B0CCN0_LUTLO</name>
<accession>A0A1B0CCN0</accession>
<dbReference type="Gene3D" id="1.25.40.20">
    <property type="entry name" value="Ankyrin repeat-containing domain"/>
    <property type="match status" value="1"/>
</dbReference>
<dbReference type="PROSITE" id="PS50088">
    <property type="entry name" value="ANK_REPEAT"/>
    <property type="match status" value="3"/>
</dbReference>
<dbReference type="PROSITE" id="PS50297">
    <property type="entry name" value="ANK_REP_REGION"/>
    <property type="match status" value="3"/>
</dbReference>
<feature type="repeat" description="ANK" evidence="1">
    <location>
        <begin position="493"/>
        <end position="529"/>
    </location>
</feature>
<protein>
    <submittedName>
        <fullName evidence="3">Putative 26s proteasome regulatory complex subunit psmd10</fullName>
    </submittedName>
</protein>
<dbReference type="CDD" id="cd01177">
    <property type="entry name" value="IPT_NFkappaB"/>
    <property type="match status" value="1"/>
</dbReference>
<dbReference type="InterPro" id="IPR002110">
    <property type="entry name" value="Ankyrin_rpt"/>
</dbReference>
<evidence type="ECO:0000313" key="5">
    <source>
        <dbReference type="Proteomes" id="UP000092461"/>
    </source>
</evidence>
<dbReference type="Gene3D" id="2.60.40.10">
    <property type="entry name" value="Immunoglobulins"/>
    <property type="match status" value="1"/>
</dbReference>
<dbReference type="InterPro" id="IPR033926">
    <property type="entry name" value="IPT_NFkappaB"/>
</dbReference>
<reference evidence="4" key="3">
    <citation type="submission" date="2021-01" db="UniProtKB">
        <authorList>
            <consortium name="EnsemblMetazoa"/>
        </authorList>
    </citation>
    <scope>IDENTIFICATION</scope>
    <source>
        <strain evidence="4">Jacobina</strain>
    </source>
</reference>
<dbReference type="InterPro" id="IPR037059">
    <property type="entry name" value="RHD_DNA_bind_dom_sf"/>
</dbReference>
<feature type="repeat" description="ANK" evidence="1">
    <location>
        <begin position="425"/>
        <end position="457"/>
    </location>
</feature>
<dbReference type="InterPro" id="IPR032397">
    <property type="entry name" value="RHD_dimer"/>
</dbReference>
<dbReference type="EMBL" id="GITU01000062">
    <property type="protein sequence ID" value="MBC1168765.1"/>
    <property type="molecule type" value="Transcribed_RNA"/>
</dbReference>
<dbReference type="SUPFAM" id="SSF47986">
    <property type="entry name" value="DEATH domain"/>
    <property type="match status" value="1"/>
</dbReference>
<dbReference type="PANTHER" id="PTHR24169:SF28">
    <property type="entry name" value="NUCLEAR FACTOR NF-KAPPA-B P110 SUBUNIT"/>
    <property type="match status" value="1"/>
</dbReference>
<reference evidence="5" key="1">
    <citation type="submission" date="2012-05" db="EMBL/GenBank/DDBJ databases">
        <title>Whole Genome Assembly of Lutzomyia longipalpis.</title>
        <authorList>
            <person name="Richards S."/>
            <person name="Qu C."/>
            <person name="Dillon R."/>
            <person name="Worley K."/>
            <person name="Scherer S."/>
            <person name="Batterton M."/>
            <person name="Taylor A."/>
            <person name="Hawes A."/>
            <person name="Hernandez B."/>
            <person name="Kovar C."/>
            <person name="Mandapat C."/>
            <person name="Pham C."/>
            <person name="Qu C."/>
            <person name="Jing C."/>
            <person name="Bess C."/>
            <person name="Bandaranaike D."/>
            <person name="Ngo D."/>
            <person name="Ongeri F."/>
            <person name="Arias F."/>
            <person name="Lara F."/>
            <person name="Weissenberger G."/>
            <person name="Kamau G."/>
            <person name="Han H."/>
            <person name="Shen H."/>
            <person name="Dinh H."/>
            <person name="Khalil I."/>
            <person name="Jones J."/>
            <person name="Shafer J."/>
            <person name="Jayaseelan J."/>
            <person name="Quiroz J."/>
            <person name="Blankenburg K."/>
            <person name="Nguyen L."/>
            <person name="Jackson L."/>
            <person name="Francisco L."/>
            <person name="Tang L.-Y."/>
            <person name="Pu L.-L."/>
            <person name="Perales L."/>
            <person name="Lorensuhewa L."/>
            <person name="Munidasa M."/>
            <person name="Coyle M."/>
            <person name="Taylor M."/>
            <person name="Puazo M."/>
            <person name="Firestine M."/>
            <person name="Scheel M."/>
            <person name="Javaid M."/>
            <person name="Wang M."/>
            <person name="Li M."/>
            <person name="Tabassum N."/>
            <person name="Saada N."/>
            <person name="Osuji N."/>
            <person name="Aqrawi P."/>
            <person name="Fu Q."/>
            <person name="Thornton R."/>
            <person name="Raj R."/>
            <person name="Goodspeed R."/>
            <person name="Mata R."/>
            <person name="Najjar R."/>
            <person name="Gubbala S."/>
            <person name="Lee S."/>
            <person name="Denson S."/>
            <person name="Patil S."/>
            <person name="Macmil S."/>
            <person name="Qi S."/>
            <person name="Matskevitch T."/>
            <person name="Palculict T."/>
            <person name="Mathew T."/>
            <person name="Vee V."/>
            <person name="Velamala V."/>
            <person name="Korchina V."/>
            <person name="Cai W."/>
            <person name="Liu W."/>
            <person name="Dai W."/>
            <person name="Zou X."/>
            <person name="Zhu Y."/>
            <person name="Zhang Y."/>
            <person name="Wu Y.-Q."/>
            <person name="Xin Y."/>
            <person name="Nazarath L."/>
            <person name="Kovar C."/>
            <person name="Han Y."/>
            <person name="Muzny D."/>
            <person name="Gibbs R."/>
        </authorList>
    </citation>
    <scope>NUCLEOTIDE SEQUENCE [LARGE SCALE GENOMIC DNA]</scope>
    <source>
        <strain evidence="5">Jacobina</strain>
    </source>
</reference>
<dbReference type="InterPro" id="IPR011539">
    <property type="entry name" value="RHD_DNA_bind_dom"/>
</dbReference>
<dbReference type="GO" id="GO:0048731">
    <property type="term" value="P:system development"/>
    <property type="evidence" value="ECO:0007669"/>
    <property type="project" value="UniProtKB-ARBA"/>
</dbReference>
<dbReference type="InterPro" id="IPR011029">
    <property type="entry name" value="DEATH-like_dom_sf"/>
</dbReference>
<dbReference type="PROSITE" id="PS50254">
    <property type="entry name" value="REL_2"/>
    <property type="match status" value="1"/>
</dbReference>
<evidence type="ECO:0000256" key="1">
    <source>
        <dbReference type="PROSITE-ProRule" id="PRU00023"/>
    </source>
</evidence>
<dbReference type="VEuPathDB" id="VectorBase:LLONM1_005031"/>
<proteinExistence type="predicted"/>
<dbReference type="GO" id="GO:0000978">
    <property type="term" value="F:RNA polymerase II cis-regulatory region sequence-specific DNA binding"/>
    <property type="evidence" value="ECO:0007669"/>
    <property type="project" value="TreeGrafter"/>
</dbReference>
<dbReference type="InterPro" id="IPR036770">
    <property type="entry name" value="Ankyrin_rpt-contain_sf"/>
</dbReference>
<dbReference type="Gene3D" id="1.10.533.10">
    <property type="entry name" value="Death Domain, Fas"/>
    <property type="match status" value="1"/>
</dbReference>
<evidence type="ECO:0000259" key="2">
    <source>
        <dbReference type="PROSITE" id="PS50254"/>
    </source>
</evidence>
<keyword evidence="5" id="KW-1185">Reference proteome</keyword>
<dbReference type="Pfam" id="PF12796">
    <property type="entry name" value="Ank_2"/>
    <property type="match status" value="2"/>
</dbReference>
<dbReference type="InterPro" id="IPR002909">
    <property type="entry name" value="IPT_dom"/>
</dbReference>
<dbReference type="SMART" id="SM00429">
    <property type="entry name" value="IPT"/>
    <property type="match status" value="1"/>
</dbReference>
<dbReference type="InterPro" id="IPR000451">
    <property type="entry name" value="NFkB/Dor"/>
</dbReference>
<dbReference type="InterPro" id="IPR008967">
    <property type="entry name" value="p53-like_TF_DNA-bd_sf"/>
</dbReference>
<dbReference type="VEuPathDB" id="VectorBase:LLOJ002098"/>
<sequence>MNLNQVRLCFEAFAKDSMGALYEICEPVFSIPINNMKSALTGELKIARMSSAASSVNGGEDLFLFVEKVNKKNIKVRFYEENDDGQIVWESYGHFTEIDVHHQYGIALTTPEYHRKDIKRQVDVWIQLERPSDSERSEPMHFTYKPCLEAMNPHNRKRLRPNESFNSSDIPVTVNQMEQQQLQEPVTISMEYNVSEEVNQLLNTAQDFPLQEISISGDFLKHFETNSDEYKRMVMEANPFQMQDGILVNDSPKIAQDRKRDDDVKSSHNACLIPKDNVSIYETILSIVRQYGNTVPIKVENIVQHLLMDSKRVGENLLHWAIRENGGKVKNILEIVHKFNLNDYLDVVNAKGENCLHITCALDKAEYIRPLINLGANPNARDINGNTPLHVAVAEGRYICLSRIIDRTNYTPKSKALDINLANHQGMTALHLAVKNHDLEATRRLVEAGASVKMAEHKHGNSILHIAVSECAVDIVKFLLQKANVQVNQTNSSGYTALHLACATTESYESKQIVKLLLENKADPLMVNEGCVQIPQTAGMDMDEDEADMERARNSFELAQNKPEILTVLQQLCDLLNEKDLWKQLAMVLDQTSQISICERSANPAKTLFNVIEMQDTSVEDLIRSLNYLKLPNAVACVQEMLARRENKNLALGMKQME</sequence>
<reference evidence="3" key="2">
    <citation type="journal article" date="2020" name="BMC">
        <title>Leishmania infection induces a limited differential gene expression in the sand fly midgut.</title>
        <authorList>
            <person name="Coutinho-Abreu I.V."/>
            <person name="Serafim T.D."/>
            <person name="Meneses C."/>
            <person name="Kamhawi S."/>
            <person name="Oliveira F."/>
            <person name="Valenzuela J.G."/>
        </authorList>
    </citation>
    <scope>NUCLEOTIDE SEQUENCE</scope>
    <source>
        <strain evidence="3">Jacobina</strain>
        <tissue evidence="3">Midgut</tissue>
    </source>
</reference>
<feature type="domain" description="RHD" evidence="2">
    <location>
        <begin position="1"/>
        <end position="40"/>
    </location>
</feature>
<dbReference type="SUPFAM" id="SSF81296">
    <property type="entry name" value="E set domains"/>
    <property type="match status" value="1"/>
</dbReference>
<dbReference type="Pfam" id="PF16179">
    <property type="entry name" value="RHD_dimer"/>
    <property type="match status" value="1"/>
</dbReference>
<dbReference type="EnsemblMetazoa" id="LLOJ002098-RA">
    <property type="protein sequence ID" value="LLOJ002098-PA"/>
    <property type="gene ID" value="LLOJ002098"/>
</dbReference>
<dbReference type="SUPFAM" id="SSF49417">
    <property type="entry name" value="p53-like transcription factors"/>
    <property type="match status" value="1"/>
</dbReference>
<keyword evidence="3" id="KW-0647">Proteasome</keyword>
<dbReference type="GO" id="GO:0000502">
    <property type="term" value="C:proteasome complex"/>
    <property type="evidence" value="ECO:0007669"/>
    <property type="project" value="UniProtKB-KW"/>
</dbReference>
<evidence type="ECO:0000313" key="4">
    <source>
        <dbReference type="EnsemblMetazoa" id="LLOJ002098-PA"/>
    </source>
</evidence>
<dbReference type="Gene3D" id="2.60.40.340">
    <property type="entry name" value="Rel homology domain (RHD), DNA-binding domain"/>
    <property type="match status" value="1"/>
</dbReference>
<dbReference type="Pfam" id="PF00023">
    <property type="entry name" value="Ank"/>
    <property type="match status" value="1"/>
</dbReference>
<dbReference type="SUPFAM" id="SSF48403">
    <property type="entry name" value="Ankyrin repeat"/>
    <property type="match status" value="1"/>
</dbReference>
<dbReference type="GO" id="GO:0048468">
    <property type="term" value="P:cell development"/>
    <property type="evidence" value="ECO:0007669"/>
    <property type="project" value="UniProtKB-ARBA"/>
</dbReference>
<dbReference type="PANTHER" id="PTHR24169">
    <property type="entry name" value="NUCLEAR FACTOR NF-KAPPA-B PROTEIN"/>
    <property type="match status" value="1"/>
</dbReference>
<evidence type="ECO:0000313" key="3">
    <source>
        <dbReference type="EMBL" id="MBC1168765.1"/>
    </source>
</evidence>
<dbReference type="InterPro" id="IPR014756">
    <property type="entry name" value="Ig_E-set"/>
</dbReference>
<feature type="repeat" description="ANK" evidence="1">
    <location>
        <begin position="351"/>
        <end position="383"/>
    </location>
</feature>
<dbReference type="GO" id="GO:0000981">
    <property type="term" value="F:DNA-binding transcription factor activity, RNA polymerase II-specific"/>
    <property type="evidence" value="ECO:0007669"/>
    <property type="project" value="TreeGrafter"/>
</dbReference>
<dbReference type="AlphaFoldDB" id="A0A1B0CCN0"/>
<dbReference type="SMART" id="SM00248">
    <property type="entry name" value="ANK"/>
    <property type="match status" value="6"/>
</dbReference>